<evidence type="ECO:0000256" key="1">
    <source>
        <dbReference type="SAM" id="Phobius"/>
    </source>
</evidence>
<keyword evidence="1" id="KW-1133">Transmembrane helix</keyword>
<sequence>MQPESRQESHPFSPGYCHYQQEIPRCLTRPDPRDLVLRRRDGETVVVDFTVAFEDRRQASISGRDRRGLAVLLGYRQRYSSPSFEDLQEVRNFNAQPLRPPLWSQLSSSPAMISSGIFVLALDIFLLLAASLTLASLHGVNSFINQVFTLRSFSAYLDYLDFRALELFICSRLAASA</sequence>
<accession>A0A8X6IIA0</accession>
<dbReference type="EMBL" id="BMAV01025981">
    <property type="protein sequence ID" value="GFS46323.1"/>
    <property type="molecule type" value="Genomic_DNA"/>
</dbReference>
<name>A0A8X6IIA0_9ARAC</name>
<proteinExistence type="predicted"/>
<keyword evidence="1" id="KW-0472">Membrane</keyword>
<keyword evidence="1" id="KW-0812">Transmembrane</keyword>
<feature type="transmembrane region" description="Helical" evidence="1">
    <location>
        <begin position="111"/>
        <end position="135"/>
    </location>
</feature>
<organism evidence="2 3">
    <name type="scientific">Trichonephila inaurata madagascariensis</name>
    <dbReference type="NCBI Taxonomy" id="2747483"/>
    <lineage>
        <taxon>Eukaryota</taxon>
        <taxon>Metazoa</taxon>
        <taxon>Ecdysozoa</taxon>
        <taxon>Arthropoda</taxon>
        <taxon>Chelicerata</taxon>
        <taxon>Arachnida</taxon>
        <taxon>Araneae</taxon>
        <taxon>Araneomorphae</taxon>
        <taxon>Entelegynae</taxon>
        <taxon>Araneoidea</taxon>
        <taxon>Nephilidae</taxon>
        <taxon>Trichonephila</taxon>
        <taxon>Trichonephila inaurata</taxon>
    </lineage>
</organism>
<reference evidence="2" key="1">
    <citation type="submission" date="2020-08" db="EMBL/GenBank/DDBJ databases">
        <title>Multicomponent nature underlies the extraordinary mechanical properties of spider dragline silk.</title>
        <authorList>
            <person name="Kono N."/>
            <person name="Nakamura H."/>
            <person name="Mori M."/>
            <person name="Yoshida Y."/>
            <person name="Ohtoshi R."/>
            <person name="Malay A.D."/>
            <person name="Moran D.A.P."/>
            <person name="Tomita M."/>
            <person name="Numata K."/>
            <person name="Arakawa K."/>
        </authorList>
    </citation>
    <scope>NUCLEOTIDE SEQUENCE</scope>
</reference>
<comment type="caution">
    <text evidence="2">The sequence shown here is derived from an EMBL/GenBank/DDBJ whole genome shotgun (WGS) entry which is preliminary data.</text>
</comment>
<gene>
    <name evidence="2" type="ORF">TNIN_130791</name>
</gene>
<evidence type="ECO:0000313" key="3">
    <source>
        <dbReference type="Proteomes" id="UP000886998"/>
    </source>
</evidence>
<evidence type="ECO:0000313" key="2">
    <source>
        <dbReference type="EMBL" id="GFS46323.1"/>
    </source>
</evidence>
<dbReference type="AlphaFoldDB" id="A0A8X6IIA0"/>
<keyword evidence="3" id="KW-1185">Reference proteome</keyword>
<protein>
    <submittedName>
        <fullName evidence="2">Uncharacterized protein</fullName>
    </submittedName>
</protein>
<dbReference type="Proteomes" id="UP000886998">
    <property type="component" value="Unassembled WGS sequence"/>
</dbReference>